<gene>
    <name evidence="1" type="ORF">SELMODRAFT_18224</name>
</gene>
<feature type="non-terminal residue" evidence="1">
    <location>
        <position position="1"/>
    </location>
</feature>
<dbReference type="PANTHER" id="PTHR47926:SF533">
    <property type="entry name" value="DYW DOMAIN-CONTAINING PROTEIN"/>
    <property type="match status" value="1"/>
</dbReference>
<keyword evidence="2" id="KW-1185">Reference proteome</keyword>
<dbReference type="InParanoid" id="D8S3R3"/>
<dbReference type="Proteomes" id="UP000001514">
    <property type="component" value="Unassembled WGS sequence"/>
</dbReference>
<dbReference type="InterPro" id="IPR046960">
    <property type="entry name" value="PPR_At4g14850-like_plant"/>
</dbReference>
<dbReference type="GO" id="GO:0009451">
    <property type="term" value="P:RNA modification"/>
    <property type="evidence" value="ECO:0007669"/>
    <property type="project" value="InterPro"/>
</dbReference>
<dbReference type="HOGENOM" id="CLU_002706_0_0_1"/>
<dbReference type="PANTHER" id="PTHR47926">
    <property type="entry name" value="PENTATRICOPEPTIDE REPEAT-CONTAINING PROTEIN"/>
    <property type="match status" value="1"/>
</dbReference>
<dbReference type="KEGG" id="smo:SELMODRAFT_18224"/>
<dbReference type="InterPro" id="IPR011990">
    <property type="entry name" value="TPR-like_helical_dom_sf"/>
</dbReference>
<feature type="non-terminal residue" evidence="1">
    <location>
        <position position="85"/>
    </location>
</feature>
<evidence type="ECO:0008006" key="3">
    <source>
        <dbReference type="Google" id="ProtNLM"/>
    </source>
</evidence>
<dbReference type="eggNOG" id="KOG4197">
    <property type="taxonomic scope" value="Eukaryota"/>
</dbReference>
<evidence type="ECO:0000313" key="1">
    <source>
        <dbReference type="EMBL" id="EFJ20626.1"/>
    </source>
</evidence>
<dbReference type="AlphaFoldDB" id="D8S3R3"/>
<sequence>LDIFKEMISQGIKPDESSFVLVLVACSHGGDAHVGINFFRSFIVDYGTLDPSKVLYGCIVDLLARGGYLVHAEDLILHMPFLPDS</sequence>
<proteinExistence type="predicted"/>
<dbReference type="GO" id="GO:0003723">
    <property type="term" value="F:RNA binding"/>
    <property type="evidence" value="ECO:0007669"/>
    <property type="project" value="InterPro"/>
</dbReference>
<reference evidence="1 2" key="1">
    <citation type="journal article" date="2011" name="Science">
        <title>The Selaginella genome identifies genetic changes associated with the evolution of vascular plants.</title>
        <authorList>
            <person name="Banks J.A."/>
            <person name="Nishiyama T."/>
            <person name="Hasebe M."/>
            <person name="Bowman J.L."/>
            <person name="Gribskov M."/>
            <person name="dePamphilis C."/>
            <person name="Albert V.A."/>
            <person name="Aono N."/>
            <person name="Aoyama T."/>
            <person name="Ambrose B.A."/>
            <person name="Ashton N.W."/>
            <person name="Axtell M.J."/>
            <person name="Barker E."/>
            <person name="Barker M.S."/>
            <person name="Bennetzen J.L."/>
            <person name="Bonawitz N.D."/>
            <person name="Chapple C."/>
            <person name="Cheng C."/>
            <person name="Correa L.G."/>
            <person name="Dacre M."/>
            <person name="DeBarry J."/>
            <person name="Dreyer I."/>
            <person name="Elias M."/>
            <person name="Engstrom E.M."/>
            <person name="Estelle M."/>
            <person name="Feng L."/>
            <person name="Finet C."/>
            <person name="Floyd S.K."/>
            <person name="Frommer W.B."/>
            <person name="Fujita T."/>
            <person name="Gramzow L."/>
            <person name="Gutensohn M."/>
            <person name="Harholt J."/>
            <person name="Hattori M."/>
            <person name="Heyl A."/>
            <person name="Hirai T."/>
            <person name="Hiwatashi Y."/>
            <person name="Ishikawa M."/>
            <person name="Iwata M."/>
            <person name="Karol K.G."/>
            <person name="Koehler B."/>
            <person name="Kolukisaoglu U."/>
            <person name="Kubo M."/>
            <person name="Kurata T."/>
            <person name="Lalonde S."/>
            <person name="Li K."/>
            <person name="Li Y."/>
            <person name="Litt A."/>
            <person name="Lyons E."/>
            <person name="Manning G."/>
            <person name="Maruyama T."/>
            <person name="Michael T.P."/>
            <person name="Mikami K."/>
            <person name="Miyazaki S."/>
            <person name="Morinaga S."/>
            <person name="Murata T."/>
            <person name="Mueller-Roeber B."/>
            <person name="Nelson D.R."/>
            <person name="Obara M."/>
            <person name="Oguri Y."/>
            <person name="Olmstead R.G."/>
            <person name="Onodera N."/>
            <person name="Petersen B.L."/>
            <person name="Pils B."/>
            <person name="Prigge M."/>
            <person name="Rensing S.A."/>
            <person name="Riano-Pachon D.M."/>
            <person name="Roberts A.W."/>
            <person name="Sato Y."/>
            <person name="Scheller H.V."/>
            <person name="Schulz B."/>
            <person name="Schulz C."/>
            <person name="Shakirov E.V."/>
            <person name="Shibagaki N."/>
            <person name="Shinohara N."/>
            <person name="Shippen D.E."/>
            <person name="Soerensen I."/>
            <person name="Sotooka R."/>
            <person name="Sugimoto N."/>
            <person name="Sugita M."/>
            <person name="Sumikawa N."/>
            <person name="Tanurdzic M."/>
            <person name="Theissen G."/>
            <person name="Ulvskov P."/>
            <person name="Wakazuki S."/>
            <person name="Weng J.K."/>
            <person name="Willats W.W."/>
            <person name="Wipf D."/>
            <person name="Wolf P.G."/>
            <person name="Yang L."/>
            <person name="Zimmer A.D."/>
            <person name="Zhu Q."/>
            <person name="Mitros T."/>
            <person name="Hellsten U."/>
            <person name="Loque D."/>
            <person name="Otillar R."/>
            <person name="Salamov A."/>
            <person name="Schmutz J."/>
            <person name="Shapiro H."/>
            <person name="Lindquist E."/>
            <person name="Lucas S."/>
            <person name="Rokhsar D."/>
            <person name="Grigoriev I.V."/>
        </authorList>
    </citation>
    <scope>NUCLEOTIDE SEQUENCE [LARGE SCALE GENOMIC DNA]</scope>
</reference>
<name>D8S3R3_SELML</name>
<evidence type="ECO:0000313" key="2">
    <source>
        <dbReference type="Proteomes" id="UP000001514"/>
    </source>
</evidence>
<organism evidence="2">
    <name type="scientific">Selaginella moellendorffii</name>
    <name type="common">Spikemoss</name>
    <dbReference type="NCBI Taxonomy" id="88036"/>
    <lineage>
        <taxon>Eukaryota</taxon>
        <taxon>Viridiplantae</taxon>
        <taxon>Streptophyta</taxon>
        <taxon>Embryophyta</taxon>
        <taxon>Tracheophyta</taxon>
        <taxon>Lycopodiopsida</taxon>
        <taxon>Selaginellales</taxon>
        <taxon>Selaginellaceae</taxon>
        <taxon>Selaginella</taxon>
    </lineage>
</organism>
<dbReference type="Gene3D" id="1.25.40.10">
    <property type="entry name" value="Tetratricopeptide repeat domain"/>
    <property type="match status" value="1"/>
</dbReference>
<dbReference type="EMBL" id="GL377601">
    <property type="protein sequence ID" value="EFJ20626.1"/>
    <property type="molecule type" value="Genomic_DNA"/>
</dbReference>
<dbReference type="OMA" id="SIMLDYK"/>
<protein>
    <recommendedName>
        <fullName evidence="3">Pentacotripeptide-repeat region of PRORP domain-containing protein</fullName>
    </recommendedName>
</protein>
<accession>D8S3R3</accession>